<dbReference type="Pfam" id="PF08856">
    <property type="entry name" value="DUF1826"/>
    <property type="match status" value="1"/>
</dbReference>
<reference evidence="1 2" key="1">
    <citation type="submission" date="2018-10" db="EMBL/GenBank/DDBJ databases">
        <title>Genomic Encyclopedia of Archaeal and Bacterial Type Strains, Phase II (KMG-II): from individual species to whole genera.</title>
        <authorList>
            <person name="Goeker M."/>
        </authorList>
    </citation>
    <scope>NUCLEOTIDE SEQUENCE [LARGE SCALE GENOMIC DNA]</scope>
    <source>
        <strain evidence="1 2">DSM 25217</strain>
    </source>
</reference>
<protein>
    <submittedName>
        <fullName evidence="1">Uncharacterized protein DUF1826</fullName>
    </submittedName>
</protein>
<dbReference type="Proteomes" id="UP000271227">
    <property type="component" value="Unassembled WGS sequence"/>
</dbReference>
<name>A0A3M0BZK9_9PROT</name>
<organism evidence="1 2">
    <name type="scientific">Eilatimonas milleporae</name>
    <dbReference type="NCBI Taxonomy" id="911205"/>
    <lineage>
        <taxon>Bacteria</taxon>
        <taxon>Pseudomonadati</taxon>
        <taxon>Pseudomonadota</taxon>
        <taxon>Alphaproteobacteria</taxon>
        <taxon>Kordiimonadales</taxon>
        <taxon>Kordiimonadaceae</taxon>
        <taxon>Eilatimonas</taxon>
    </lineage>
</organism>
<dbReference type="InParanoid" id="A0A3M0BZK9"/>
<dbReference type="RefSeq" id="WP_121939915.1">
    <property type="nucleotide sequence ID" value="NZ_REFR01000014.1"/>
</dbReference>
<keyword evidence="2" id="KW-1185">Reference proteome</keyword>
<accession>A0A3M0BZK9</accession>
<dbReference type="AlphaFoldDB" id="A0A3M0BZK9"/>
<dbReference type="EMBL" id="REFR01000014">
    <property type="protein sequence ID" value="RMB02928.1"/>
    <property type="molecule type" value="Genomic_DNA"/>
</dbReference>
<dbReference type="InterPro" id="IPR014955">
    <property type="entry name" value="DUF1826"/>
</dbReference>
<proteinExistence type="predicted"/>
<dbReference type="OrthoDB" id="5342505at2"/>
<comment type="caution">
    <text evidence="1">The sequence shown here is derived from an EMBL/GenBank/DDBJ whole genome shotgun (WGS) entry which is preliminary data.</text>
</comment>
<sequence>MTALSALKDGQARGAAPPAPGPLAPGIDICDGADGLAAITAPATELVIWRRALPSGFRAWLENLDASCLPDLRVLVWPGSVRQAVAPHLDECGLPRGDMRDALIADVENLVLAFSRITGSDLVDVRLERVDNDACWKFHRDCVEARLLTTYRGAATEWVHPLHAERALSEQKAYTGPLEHLRAHDVAIFKGSCAGPGSGIVHRSPPVAGSGRTRLLLCLNKRSVASPQPWGPPAPSV</sequence>
<gene>
    <name evidence="1" type="ORF">BXY39_3284</name>
</gene>
<evidence type="ECO:0000313" key="1">
    <source>
        <dbReference type="EMBL" id="RMB02928.1"/>
    </source>
</evidence>
<evidence type="ECO:0000313" key="2">
    <source>
        <dbReference type="Proteomes" id="UP000271227"/>
    </source>
</evidence>